<name>A0ABP6LXR9_9ACTN</name>
<keyword evidence="3" id="KW-1185">Reference proteome</keyword>
<evidence type="ECO:0000313" key="2">
    <source>
        <dbReference type="EMBL" id="GAA3061634.1"/>
    </source>
</evidence>
<accession>A0ABP6LXR9</accession>
<feature type="region of interest" description="Disordered" evidence="1">
    <location>
        <begin position="78"/>
        <end position="113"/>
    </location>
</feature>
<reference evidence="3" key="1">
    <citation type="journal article" date="2019" name="Int. J. Syst. Evol. Microbiol.">
        <title>The Global Catalogue of Microorganisms (GCM) 10K type strain sequencing project: providing services to taxonomists for standard genome sequencing and annotation.</title>
        <authorList>
            <consortium name="The Broad Institute Genomics Platform"/>
            <consortium name="The Broad Institute Genome Sequencing Center for Infectious Disease"/>
            <person name="Wu L."/>
            <person name="Ma J."/>
        </authorList>
    </citation>
    <scope>NUCLEOTIDE SEQUENCE [LARGE SCALE GENOMIC DNA]</scope>
    <source>
        <strain evidence="3">JCM 9091</strain>
    </source>
</reference>
<protein>
    <submittedName>
        <fullName evidence="2">Uncharacterized protein</fullName>
    </submittedName>
</protein>
<evidence type="ECO:0000256" key="1">
    <source>
        <dbReference type="SAM" id="MobiDB-lite"/>
    </source>
</evidence>
<comment type="caution">
    <text evidence="2">The sequence shown here is derived from an EMBL/GenBank/DDBJ whole genome shotgun (WGS) entry which is preliminary data.</text>
</comment>
<evidence type="ECO:0000313" key="3">
    <source>
        <dbReference type="Proteomes" id="UP001501532"/>
    </source>
</evidence>
<dbReference type="EMBL" id="BAAAUF010000049">
    <property type="protein sequence ID" value="GAA3061634.1"/>
    <property type="molecule type" value="Genomic_DNA"/>
</dbReference>
<proteinExistence type="predicted"/>
<dbReference type="Proteomes" id="UP001501532">
    <property type="component" value="Unassembled WGS sequence"/>
</dbReference>
<sequence>MLRAAREADSLPDVPRKQAELAQKVDEPWGLGRGTAEGFDALGKLSLPEASAVGWAGGNATGSHLTLRAGDRLDDAVDGCGGPVDGPHEPDMGSDSWTGRFPAGASWISRHGP</sequence>
<feature type="compositionally biased region" description="Basic and acidic residues" evidence="1">
    <location>
        <begin position="1"/>
        <end position="27"/>
    </location>
</feature>
<organism evidence="2 3">
    <name type="scientific">Streptomyces glomeratus</name>
    <dbReference type="NCBI Taxonomy" id="284452"/>
    <lineage>
        <taxon>Bacteria</taxon>
        <taxon>Bacillati</taxon>
        <taxon>Actinomycetota</taxon>
        <taxon>Actinomycetes</taxon>
        <taxon>Kitasatosporales</taxon>
        <taxon>Streptomycetaceae</taxon>
        <taxon>Streptomyces</taxon>
    </lineage>
</organism>
<gene>
    <name evidence="2" type="ORF">GCM10010448_51260</name>
</gene>
<feature type="region of interest" description="Disordered" evidence="1">
    <location>
        <begin position="1"/>
        <end position="32"/>
    </location>
</feature>